<dbReference type="Gene3D" id="3.40.30.10">
    <property type="entry name" value="Glutaredoxin"/>
    <property type="match status" value="1"/>
</dbReference>
<dbReference type="SFLD" id="SFLDG01154">
    <property type="entry name" value="Main.5:_Phi-like"/>
    <property type="match status" value="1"/>
</dbReference>
<dbReference type="SFLD" id="SFLDS00019">
    <property type="entry name" value="Glutathione_Transferase_(cytos"/>
    <property type="match status" value="1"/>
</dbReference>
<comment type="caution">
    <text evidence="7">The sequence shown here is derived from an EMBL/GenBank/DDBJ whole genome shotgun (WGS) entry which is preliminary data.</text>
</comment>
<organism evidence="7 8">
    <name type="scientific">Pyrrhoderma noxium</name>
    <dbReference type="NCBI Taxonomy" id="2282107"/>
    <lineage>
        <taxon>Eukaryota</taxon>
        <taxon>Fungi</taxon>
        <taxon>Dikarya</taxon>
        <taxon>Basidiomycota</taxon>
        <taxon>Agaricomycotina</taxon>
        <taxon>Agaricomycetes</taxon>
        <taxon>Hymenochaetales</taxon>
        <taxon>Hymenochaetaceae</taxon>
        <taxon>Pyrrhoderma</taxon>
    </lineage>
</organism>
<dbReference type="FunFam" id="3.40.30.10:FF:000016">
    <property type="entry name" value="Glutathione S-transferase F2"/>
    <property type="match status" value="1"/>
</dbReference>
<dbReference type="InterPro" id="IPR004045">
    <property type="entry name" value="Glutathione_S-Trfase_N"/>
</dbReference>
<dbReference type="SFLD" id="SFLDG00358">
    <property type="entry name" value="Main_(cytGST)"/>
    <property type="match status" value="1"/>
</dbReference>
<name>A0A286U6T2_9AGAM</name>
<dbReference type="STRING" id="2282107.A0A286U6T2"/>
<dbReference type="Pfam" id="PF02798">
    <property type="entry name" value="GST_N"/>
    <property type="match status" value="1"/>
</dbReference>
<proteinExistence type="inferred from homology"/>
<dbReference type="SUPFAM" id="SSF52833">
    <property type="entry name" value="Thioredoxin-like"/>
    <property type="match status" value="1"/>
</dbReference>
<dbReference type="CDD" id="cd03053">
    <property type="entry name" value="GST_N_Phi"/>
    <property type="match status" value="1"/>
</dbReference>
<protein>
    <recommendedName>
        <fullName evidence="1">glutathione transferase</fullName>
        <ecNumber evidence="1">2.5.1.18</ecNumber>
    </recommendedName>
</protein>
<evidence type="ECO:0000313" key="7">
    <source>
        <dbReference type="EMBL" id="PAV15239.1"/>
    </source>
</evidence>
<dbReference type="AlphaFoldDB" id="A0A286U6T2"/>
<dbReference type="Proteomes" id="UP000217199">
    <property type="component" value="Unassembled WGS sequence"/>
</dbReference>
<dbReference type="GO" id="GO:0005737">
    <property type="term" value="C:cytoplasm"/>
    <property type="evidence" value="ECO:0007669"/>
    <property type="project" value="TreeGrafter"/>
</dbReference>
<dbReference type="GO" id="GO:0043295">
    <property type="term" value="F:glutathione binding"/>
    <property type="evidence" value="ECO:0007669"/>
    <property type="project" value="TreeGrafter"/>
</dbReference>
<evidence type="ECO:0000259" key="6">
    <source>
        <dbReference type="PROSITE" id="PS50405"/>
    </source>
</evidence>
<dbReference type="PANTHER" id="PTHR43900">
    <property type="entry name" value="GLUTATHIONE S-TRANSFERASE RHO"/>
    <property type="match status" value="1"/>
</dbReference>
<comment type="catalytic activity">
    <reaction evidence="3">
        <text>RX + glutathione = an S-substituted glutathione + a halide anion + H(+)</text>
        <dbReference type="Rhea" id="RHEA:16437"/>
        <dbReference type="ChEBI" id="CHEBI:15378"/>
        <dbReference type="ChEBI" id="CHEBI:16042"/>
        <dbReference type="ChEBI" id="CHEBI:17792"/>
        <dbReference type="ChEBI" id="CHEBI:57925"/>
        <dbReference type="ChEBI" id="CHEBI:90779"/>
        <dbReference type="EC" id="2.5.1.18"/>
    </reaction>
</comment>
<dbReference type="InterPro" id="IPR010987">
    <property type="entry name" value="Glutathione-S-Trfase_C-like"/>
</dbReference>
<evidence type="ECO:0000256" key="2">
    <source>
        <dbReference type="ARBA" id="ARBA00022679"/>
    </source>
</evidence>
<dbReference type="GO" id="GO:0004364">
    <property type="term" value="F:glutathione transferase activity"/>
    <property type="evidence" value="ECO:0007669"/>
    <property type="project" value="UniProtKB-EC"/>
</dbReference>
<feature type="domain" description="GST N-terminal" evidence="5">
    <location>
        <begin position="1"/>
        <end position="83"/>
    </location>
</feature>
<dbReference type="Gene3D" id="1.20.1050.10">
    <property type="match status" value="1"/>
</dbReference>
<keyword evidence="8" id="KW-1185">Reference proteome</keyword>
<dbReference type="InterPro" id="IPR004046">
    <property type="entry name" value="GST_C"/>
</dbReference>
<accession>A0A286U6T2</accession>
<dbReference type="PROSITE" id="PS50405">
    <property type="entry name" value="GST_CTER"/>
    <property type="match status" value="1"/>
</dbReference>
<evidence type="ECO:0000259" key="5">
    <source>
        <dbReference type="PROSITE" id="PS50404"/>
    </source>
</evidence>
<evidence type="ECO:0000313" key="8">
    <source>
        <dbReference type="Proteomes" id="UP000217199"/>
    </source>
</evidence>
<evidence type="ECO:0000256" key="3">
    <source>
        <dbReference type="ARBA" id="ARBA00047960"/>
    </source>
</evidence>
<evidence type="ECO:0000256" key="4">
    <source>
        <dbReference type="RuleBase" id="RU003494"/>
    </source>
</evidence>
<dbReference type="EMBL" id="NBII01000010">
    <property type="protein sequence ID" value="PAV15239.1"/>
    <property type="molecule type" value="Genomic_DNA"/>
</dbReference>
<dbReference type="EC" id="2.5.1.18" evidence="1"/>
<dbReference type="GO" id="GO:0006749">
    <property type="term" value="P:glutathione metabolic process"/>
    <property type="evidence" value="ECO:0007669"/>
    <property type="project" value="TreeGrafter"/>
</dbReference>
<keyword evidence="2" id="KW-0808">Transferase</keyword>
<dbReference type="InterPro" id="IPR036282">
    <property type="entry name" value="Glutathione-S-Trfase_C_sf"/>
</dbReference>
<dbReference type="Pfam" id="PF00043">
    <property type="entry name" value="GST_C"/>
    <property type="match status" value="1"/>
</dbReference>
<reference evidence="7 8" key="1">
    <citation type="journal article" date="2017" name="Mol. Ecol.">
        <title>Comparative and population genomic landscape of Phellinus noxius: A hypervariable fungus causing root rot in trees.</title>
        <authorList>
            <person name="Chung C.L."/>
            <person name="Lee T.J."/>
            <person name="Akiba M."/>
            <person name="Lee H.H."/>
            <person name="Kuo T.H."/>
            <person name="Liu D."/>
            <person name="Ke H.M."/>
            <person name="Yokoi T."/>
            <person name="Roa M.B."/>
            <person name="Lu M.J."/>
            <person name="Chang Y.Y."/>
            <person name="Ann P.J."/>
            <person name="Tsai J.N."/>
            <person name="Chen C.Y."/>
            <person name="Tzean S.S."/>
            <person name="Ota Y."/>
            <person name="Hattori T."/>
            <person name="Sahashi N."/>
            <person name="Liou R.F."/>
            <person name="Kikuchi T."/>
            <person name="Tsai I.J."/>
        </authorList>
    </citation>
    <scope>NUCLEOTIDE SEQUENCE [LARGE SCALE GENOMIC DNA]</scope>
    <source>
        <strain evidence="7 8">FFPRI411160</strain>
    </source>
</reference>
<comment type="similarity">
    <text evidence="4">Belongs to the GST superfamily.</text>
</comment>
<feature type="domain" description="GST C-terminal" evidence="6">
    <location>
        <begin position="89"/>
        <end position="221"/>
    </location>
</feature>
<dbReference type="InterPro" id="IPR040079">
    <property type="entry name" value="Glutathione_S-Trfase"/>
</dbReference>
<sequence length="221" mass="24746">MVVKVYGVIISPYVQIVVLTLKEIGIPFEVVPIDPTSGQNKAPEYLAKQPFGQIPVLEDEDGFAVYESRAIARYLVSKYAPDSGLIPKDVKEIALFEQAASNEVSNYSPHAFGIAWEGFFKPFFSTDPKDEVKTAGYKSTLEAKLKVYDIILSKQKYIAGDKFTLADIFHIPMGAAVLYHTGYKAFDAHPNVKRWWDELTSRPSFKEVWAGVDAFKAQVKN</sequence>
<dbReference type="PROSITE" id="PS50404">
    <property type="entry name" value="GST_NTER"/>
    <property type="match status" value="1"/>
</dbReference>
<dbReference type="PANTHER" id="PTHR43900:SF3">
    <property type="entry name" value="GLUTATHIONE S-TRANSFERASE RHO"/>
    <property type="match status" value="1"/>
</dbReference>
<dbReference type="InterPro" id="IPR036249">
    <property type="entry name" value="Thioredoxin-like_sf"/>
</dbReference>
<evidence type="ECO:0000256" key="1">
    <source>
        <dbReference type="ARBA" id="ARBA00012452"/>
    </source>
</evidence>
<dbReference type="InParanoid" id="A0A286U6T2"/>
<gene>
    <name evidence="7" type="ORF">PNOK_0900000</name>
</gene>
<dbReference type="OrthoDB" id="249703at2759"/>
<dbReference type="SUPFAM" id="SSF47616">
    <property type="entry name" value="GST C-terminal domain-like"/>
    <property type="match status" value="1"/>
</dbReference>